<dbReference type="InterPro" id="IPR006139">
    <property type="entry name" value="D-isomer_2_OHA_DH_cat_dom"/>
</dbReference>
<dbReference type="EMBL" id="JARMAB010000012">
    <property type="protein sequence ID" value="MED1203313.1"/>
    <property type="molecule type" value="Genomic_DNA"/>
</dbReference>
<dbReference type="InterPro" id="IPR006140">
    <property type="entry name" value="D-isomer_DH_NAD-bd"/>
</dbReference>
<proteinExistence type="inferred from homology"/>
<evidence type="ECO:0000313" key="6">
    <source>
        <dbReference type="EMBL" id="MED1203313.1"/>
    </source>
</evidence>
<sequence>MRPAVYITRKLPDSILQHLSGHVHIKMWDKENEPVPQEILQEEIREADGLLCLLTDQVDEKLLSGAPHLKIAANMAVGYNNIDVAAAAKRRIIVTNAPGVLTETTADLTFALLMAAAQRLVESSDFLRAGNWSAWTPMELTGQDIYGATLGIIGMGRIGQALARRAKGFNMRIVYHNRSRKPEVEKELGLDFYTDLYDMLPVCDYVCILVPYTSELHHFIGEKEMNAMKQTAVLINTARGGLVDEEALFTALSTGKLFAAGLDVFEKEPVNPDSPLLSLSNLVTLPHIGSASRATRLKMAKLAADNIIAVLSGKPPLTPV</sequence>
<dbReference type="SUPFAM" id="SSF51735">
    <property type="entry name" value="NAD(P)-binding Rossmann-fold domains"/>
    <property type="match status" value="1"/>
</dbReference>
<evidence type="ECO:0000256" key="3">
    <source>
        <dbReference type="RuleBase" id="RU003719"/>
    </source>
</evidence>
<dbReference type="PANTHER" id="PTHR10996">
    <property type="entry name" value="2-HYDROXYACID DEHYDROGENASE-RELATED"/>
    <property type="match status" value="1"/>
</dbReference>
<dbReference type="PROSITE" id="PS00671">
    <property type="entry name" value="D_2_HYDROXYACID_DH_3"/>
    <property type="match status" value="1"/>
</dbReference>
<evidence type="ECO:0000256" key="2">
    <source>
        <dbReference type="ARBA" id="ARBA00023002"/>
    </source>
</evidence>
<comment type="caution">
    <text evidence="6">The sequence shown here is derived from an EMBL/GenBank/DDBJ whole genome shotgun (WGS) entry which is preliminary data.</text>
</comment>
<dbReference type="Pfam" id="PF00389">
    <property type="entry name" value="2-Hacid_dh"/>
    <property type="match status" value="1"/>
</dbReference>
<dbReference type="InterPro" id="IPR029752">
    <property type="entry name" value="D-isomer_DH_CS1"/>
</dbReference>
<organism evidence="6 7">
    <name type="scientific">Heyndrickxia acidicola</name>
    <dbReference type="NCBI Taxonomy" id="209389"/>
    <lineage>
        <taxon>Bacteria</taxon>
        <taxon>Bacillati</taxon>
        <taxon>Bacillota</taxon>
        <taxon>Bacilli</taxon>
        <taxon>Bacillales</taxon>
        <taxon>Bacillaceae</taxon>
        <taxon>Heyndrickxia</taxon>
    </lineage>
</organism>
<dbReference type="InterPro" id="IPR029753">
    <property type="entry name" value="D-isomer_DH_CS"/>
</dbReference>
<dbReference type="RefSeq" id="WP_066269078.1">
    <property type="nucleotide sequence ID" value="NZ_JARMAB010000012.1"/>
</dbReference>
<dbReference type="CDD" id="cd05301">
    <property type="entry name" value="GDH"/>
    <property type="match status" value="1"/>
</dbReference>
<dbReference type="Gene3D" id="3.40.50.720">
    <property type="entry name" value="NAD(P)-binding Rossmann-like Domain"/>
    <property type="match status" value="2"/>
</dbReference>
<reference evidence="6 7" key="1">
    <citation type="submission" date="2023-03" db="EMBL/GenBank/DDBJ databases">
        <title>Bacillus Genome Sequencing.</title>
        <authorList>
            <person name="Dunlap C."/>
        </authorList>
    </citation>
    <scope>NUCLEOTIDE SEQUENCE [LARGE SCALE GENOMIC DNA]</scope>
    <source>
        <strain evidence="6 7">B-23453</strain>
    </source>
</reference>
<dbReference type="PANTHER" id="PTHR10996:SF283">
    <property type="entry name" value="GLYOXYLATE_HYDROXYPYRUVATE REDUCTASE B"/>
    <property type="match status" value="1"/>
</dbReference>
<name>A0ABU6MFX3_9BACI</name>
<protein>
    <submittedName>
        <fullName evidence="6">D-glycerate dehydrogenase</fullName>
    </submittedName>
</protein>
<dbReference type="InterPro" id="IPR036291">
    <property type="entry name" value="NAD(P)-bd_dom_sf"/>
</dbReference>
<dbReference type="Pfam" id="PF02826">
    <property type="entry name" value="2-Hacid_dh_C"/>
    <property type="match status" value="1"/>
</dbReference>
<keyword evidence="7" id="KW-1185">Reference proteome</keyword>
<dbReference type="PROSITE" id="PS00065">
    <property type="entry name" value="D_2_HYDROXYACID_DH_1"/>
    <property type="match status" value="1"/>
</dbReference>
<dbReference type="Proteomes" id="UP001341444">
    <property type="component" value="Unassembled WGS sequence"/>
</dbReference>
<comment type="similarity">
    <text evidence="1 3">Belongs to the D-isomer specific 2-hydroxyacid dehydrogenase family.</text>
</comment>
<dbReference type="InterPro" id="IPR050223">
    <property type="entry name" value="D-isomer_2-hydroxyacid_DH"/>
</dbReference>
<gene>
    <name evidence="6" type="ORF">P4T90_09500</name>
</gene>
<evidence type="ECO:0000313" key="7">
    <source>
        <dbReference type="Proteomes" id="UP001341444"/>
    </source>
</evidence>
<feature type="domain" description="D-isomer specific 2-hydroxyacid dehydrogenase catalytic" evidence="4">
    <location>
        <begin position="6"/>
        <end position="320"/>
    </location>
</feature>
<feature type="domain" description="D-isomer specific 2-hydroxyacid dehydrogenase NAD-binding" evidence="5">
    <location>
        <begin position="110"/>
        <end position="289"/>
    </location>
</feature>
<keyword evidence="2 3" id="KW-0560">Oxidoreductase</keyword>
<evidence type="ECO:0000259" key="4">
    <source>
        <dbReference type="Pfam" id="PF00389"/>
    </source>
</evidence>
<evidence type="ECO:0000259" key="5">
    <source>
        <dbReference type="Pfam" id="PF02826"/>
    </source>
</evidence>
<evidence type="ECO:0000256" key="1">
    <source>
        <dbReference type="ARBA" id="ARBA00005854"/>
    </source>
</evidence>
<dbReference type="SUPFAM" id="SSF52283">
    <property type="entry name" value="Formate/glycerate dehydrogenase catalytic domain-like"/>
    <property type="match status" value="1"/>
</dbReference>
<accession>A0ABU6MFX3</accession>